<proteinExistence type="predicted"/>
<gene>
    <name evidence="1" type="ORF">AU255_14735</name>
</gene>
<organism evidence="1 2">
    <name type="scientific">Methyloprofundus sedimenti</name>
    <dbReference type="NCBI Taxonomy" id="1420851"/>
    <lineage>
        <taxon>Bacteria</taxon>
        <taxon>Pseudomonadati</taxon>
        <taxon>Pseudomonadota</taxon>
        <taxon>Gammaproteobacteria</taxon>
        <taxon>Methylococcales</taxon>
        <taxon>Methylococcaceae</taxon>
        <taxon>Methyloprofundus</taxon>
    </lineage>
</organism>
<reference evidence="1 2" key="1">
    <citation type="submission" date="2015-12" db="EMBL/GenBank/DDBJ databases">
        <authorList>
            <person name="Shamseldin A."/>
            <person name="Moawad H."/>
            <person name="Abd El-Rahim W.M."/>
            <person name="Sadowsky M.J."/>
        </authorList>
    </citation>
    <scope>NUCLEOTIDE SEQUENCE [LARGE SCALE GENOMIC DNA]</scope>
    <source>
        <strain evidence="1 2">WF1</strain>
    </source>
</reference>
<dbReference type="STRING" id="1420851.AU255_14735"/>
<evidence type="ECO:0000313" key="1">
    <source>
        <dbReference type="EMBL" id="OQK15950.1"/>
    </source>
</evidence>
<dbReference type="AlphaFoldDB" id="A0A1V8M311"/>
<protein>
    <submittedName>
        <fullName evidence="1">Uncharacterized protein</fullName>
    </submittedName>
</protein>
<accession>A0A1V8M311</accession>
<dbReference type="Proteomes" id="UP000191980">
    <property type="component" value="Unassembled WGS sequence"/>
</dbReference>
<name>A0A1V8M311_9GAMM</name>
<sequence length="123" mass="13871">MEVQNQFKKYQALGNQICQEMLGAIFKLGFSFDDIAGCLVFDGAQFSLTKDPYTAEENLTGCWYDAHKQRIGQIQFNSDASFYAEYDIVKPHPTSKQWFVEAMSAWGNADGIKTEAKLLPALE</sequence>
<comment type="caution">
    <text evidence="1">The sequence shown here is derived from an EMBL/GenBank/DDBJ whole genome shotgun (WGS) entry which is preliminary data.</text>
</comment>
<evidence type="ECO:0000313" key="2">
    <source>
        <dbReference type="Proteomes" id="UP000191980"/>
    </source>
</evidence>
<dbReference type="EMBL" id="LPUF01000003">
    <property type="protein sequence ID" value="OQK15950.1"/>
    <property type="molecule type" value="Genomic_DNA"/>
</dbReference>
<keyword evidence="2" id="KW-1185">Reference proteome</keyword>
<dbReference type="OrthoDB" id="6088711at2"/>